<reference evidence="1" key="1">
    <citation type="submission" date="2022-01" db="EMBL/GenBank/DDBJ databases">
        <authorList>
            <person name="Braso-Vives M."/>
        </authorList>
    </citation>
    <scope>NUCLEOTIDE SEQUENCE</scope>
</reference>
<sequence length="150" mass="16143">MGRTLSHRCHDNTGSGRRHSLEEVDRRVRGAEILEYTFYTCHSWAQVCWCRTADVSIAVKCCYRCVRSDGVESSAVQTCVGEEQQVALTGVPQALTGVPQALTGVPQAVTNVSIAVKCCANRASSVCLASVCLATPSQPNKSDTPISREP</sequence>
<name>A0A8K0EFM5_BRALA</name>
<protein>
    <submittedName>
        <fullName evidence="1">Hypp9025 protein</fullName>
    </submittedName>
</protein>
<dbReference type="AlphaFoldDB" id="A0A8K0EFM5"/>
<evidence type="ECO:0000313" key="2">
    <source>
        <dbReference type="Proteomes" id="UP000838412"/>
    </source>
</evidence>
<dbReference type="Proteomes" id="UP000838412">
    <property type="component" value="Chromosome 18"/>
</dbReference>
<dbReference type="EMBL" id="OV696703">
    <property type="protein sequence ID" value="CAH1251278.1"/>
    <property type="molecule type" value="Genomic_DNA"/>
</dbReference>
<keyword evidence="2" id="KW-1185">Reference proteome</keyword>
<gene>
    <name evidence="1" type="primary">Hypp9025</name>
    <name evidence="1" type="ORF">BLAG_LOCUS11716</name>
</gene>
<proteinExistence type="predicted"/>
<accession>A0A8K0EFM5</accession>
<organism evidence="1 2">
    <name type="scientific">Branchiostoma lanceolatum</name>
    <name type="common">Common lancelet</name>
    <name type="synonym">Amphioxus lanceolatum</name>
    <dbReference type="NCBI Taxonomy" id="7740"/>
    <lineage>
        <taxon>Eukaryota</taxon>
        <taxon>Metazoa</taxon>
        <taxon>Chordata</taxon>
        <taxon>Cephalochordata</taxon>
        <taxon>Leptocardii</taxon>
        <taxon>Amphioxiformes</taxon>
        <taxon>Branchiostomatidae</taxon>
        <taxon>Branchiostoma</taxon>
    </lineage>
</organism>
<evidence type="ECO:0000313" key="1">
    <source>
        <dbReference type="EMBL" id="CAH1251278.1"/>
    </source>
</evidence>